<dbReference type="AlphaFoldDB" id="A0A1S1Z252"/>
<name>A0A1S1Z252_FLAPC</name>
<feature type="domain" description="Guanylate kinase-like" evidence="14">
    <location>
        <begin position="4"/>
        <end position="184"/>
    </location>
</feature>
<reference evidence="15 16" key="1">
    <citation type="journal article" date="2012" name="Int. J. Syst. Evol. Microbiol.">
        <title>Flammeovirga pacifica sp. nov., isolated from deep-sea sediment.</title>
        <authorList>
            <person name="Xu H."/>
            <person name="Fu Y."/>
            <person name="Yang N."/>
            <person name="Ding Z."/>
            <person name="Lai Q."/>
            <person name="Zeng R."/>
        </authorList>
    </citation>
    <scope>NUCLEOTIDE SEQUENCE [LARGE SCALE GENOMIC DNA]</scope>
    <source>
        <strain evidence="16">DSM 24597 / LMG 26175 / WPAGA1</strain>
    </source>
</reference>
<dbReference type="Gene3D" id="3.40.50.300">
    <property type="entry name" value="P-loop containing nucleotide triphosphate hydrolases"/>
    <property type="match status" value="1"/>
</dbReference>
<dbReference type="InterPro" id="IPR020590">
    <property type="entry name" value="Guanylate_kinase_CS"/>
</dbReference>
<evidence type="ECO:0000256" key="7">
    <source>
        <dbReference type="ARBA" id="ARBA00022679"/>
    </source>
</evidence>
<keyword evidence="9 13" id="KW-0418">Kinase</keyword>
<dbReference type="PANTHER" id="PTHR23117">
    <property type="entry name" value="GUANYLATE KINASE-RELATED"/>
    <property type="match status" value="1"/>
</dbReference>
<keyword evidence="16" id="KW-1185">Reference proteome</keyword>
<evidence type="ECO:0000256" key="11">
    <source>
        <dbReference type="ARBA" id="ARBA00030128"/>
    </source>
</evidence>
<dbReference type="EMBL" id="JRYR02000001">
    <property type="protein sequence ID" value="OHX67307.1"/>
    <property type="molecule type" value="Genomic_DNA"/>
</dbReference>
<dbReference type="Pfam" id="PF00625">
    <property type="entry name" value="Guanylate_kin"/>
    <property type="match status" value="1"/>
</dbReference>
<evidence type="ECO:0000313" key="15">
    <source>
        <dbReference type="EMBL" id="OHX67307.1"/>
    </source>
</evidence>
<accession>A0A1S1Z252</accession>
<dbReference type="PROSITE" id="PS50052">
    <property type="entry name" value="GUANYLATE_KINASE_2"/>
    <property type="match status" value="1"/>
</dbReference>
<evidence type="ECO:0000313" key="16">
    <source>
        <dbReference type="Proteomes" id="UP000179797"/>
    </source>
</evidence>
<dbReference type="GO" id="GO:0004385">
    <property type="term" value="F:GMP kinase activity"/>
    <property type="evidence" value="ECO:0007669"/>
    <property type="project" value="UniProtKB-UniRule"/>
</dbReference>
<dbReference type="GO" id="GO:0005829">
    <property type="term" value="C:cytosol"/>
    <property type="evidence" value="ECO:0007669"/>
    <property type="project" value="TreeGrafter"/>
</dbReference>
<dbReference type="InterPro" id="IPR008145">
    <property type="entry name" value="GK/Ca_channel_bsu"/>
</dbReference>
<dbReference type="RefSeq" id="WP_044226059.1">
    <property type="nucleotide sequence ID" value="NZ_JRYR02000001.1"/>
</dbReference>
<evidence type="ECO:0000256" key="10">
    <source>
        <dbReference type="ARBA" id="ARBA00022840"/>
    </source>
</evidence>
<dbReference type="OrthoDB" id="9808150at2"/>
<dbReference type="GO" id="GO:0005524">
    <property type="term" value="F:ATP binding"/>
    <property type="evidence" value="ECO:0007669"/>
    <property type="project" value="UniProtKB-UniRule"/>
</dbReference>
<comment type="catalytic activity">
    <reaction evidence="12 13">
        <text>GMP + ATP = GDP + ADP</text>
        <dbReference type="Rhea" id="RHEA:20780"/>
        <dbReference type="ChEBI" id="CHEBI:30616"/>
        <dbReference type="ChEBI" id="CHEBI:58115"/>
        <dbReference type="ChEBI" id="CHEBI:58189"/>
        <dbReference type="ChEBI" id="CHEBI:456216"/>
        <dbReference type="EC" id="2.7.4.8"/>
    </reaction>
</comment>
<comment type="function">
    <text evidence="1 13">Essential for recycling GMP and indirectly, cGMP.</text>
</comment>
<comment type="caution">
    <text evidence="15">The sequence shown here is derived from an EMBL/GenBank/DDBJ whole genome shotgun (WGS) entry which is preliminary data.</text>
</comment>
<dbReference type="InterPro" id="IPR027417">
    <property type="entry name" value="P-loop_NTPase"/>
</dbReference>
<keyword evidence="10 13" id="KW-0067">ATP-binding</keyword>
<evidence type="ECO:0000256" key="2">
    <source>
        <dbReference type="ARBA" id="ARBA00004496"/>
    </source>
</evidence>
<keyword evidence="6 13" id="KW-0963">Cytoplasm</keyword>
<dbReference type="PROSITE" id="PS00856">
    <property type="entry name" value="GUANYLATE_KINASE_1"/>
    <property type="match status" value="1"/>
</dbReference>
<dbReference type="Gene3D" id="3.30.63.10">
    <property type="entry name" value="Guanylate Kinase phosphate binding domain"/>
    <property type="match status" value="1"/>
</dbReference>
<dbReference type="CDD" id="cd00071">
    <property type="entry name" value="GMPK"/>
    <property type="match status" value="1"/>
</dbReference>
<evidence type="ECO:0000256" key="1">
    <source>
        <dbReference type="ARBA" id="ARBA00003531"/>
    </source>
</evidence>
<evidence type="ECO:0000256" key="9">
    <source>
        <dbReference type="ARBA" id="ARBA00022777"/>
    </source>
</evidence>
<evidence type="ECO:0000259" key="14">
    <source>
        <dbReference type="PROSITE" id="PS50052"/>
    </source>
</evidence>
<feature type="binding site" evidence="13">
    <location>
        <begin position="11"/>
        <end position="18"/>
    </location>
    <ligand>
        <name>ATP</name>
        <dbReference type="ChEBI" id="CHEBI:30616"/>
    </ligand>
</feature>
<comment type="similarity">
    <text evidence="3 13">Belongs to the guanylate kinase family.</text>
</comment>
<dbReference type="NCBIfam" id="TIGR03263">
    <property type="entry name" value="guanyl_kin"/>
    <property type="match status" value="1"/>
</dbReference>
<dbReference type="PANTHER" id="PTHR23117:SF13">
    <property type="entry name" value="GUANYLATE KINASE"/>
    <property type="match status" value="1"/>
</dbReference>
<dbReference type="SUPFAM" id="SSF52540">
    <property type="entry name" value="P-loop containing nucleoside triphosphate hydrolases"/>
    <property type="match status" value="1"/>
</dbReference>
<evidence type="ECO:0000256" key="12">
    <source>
        <dbReference type="ARBA" id="ARBA00048594"/>
    </source>
</evidence>
<comment type="subcellular location">
    <subcellularLocation>
        <location evidence="2 13">Cytoplasm</location>
    </subcellularLocation>
</comment>
<evidence type="ECO:0000256" key="8">
    <source>
        <dbReference type="ARBA" id="ARBA00022741"/>
    </source>
</evidence>
<dbReference type="HAMAP" id="MF_00328">
    <property type="entry name" value="Guanylate_kinase"/>
    <property type="match status" value="1"/>
</dbReference>
<protein>
    <recommendedName>
        <fullName evidence="5 13">Guanylate kinase</fullName>
        <ecNumber evidence="4 13">2.7.4.8</ecNumber>
    </recommendedName>
    <alternativeName>
        <fullName evidence="11 13">GMP kinase</fullName>
    </alternativeName>
</protein>
<evidence type="ECO:0000256" key="6">
    <source>
        <dbReference type="ARBA" id="ARBA00022490"/>
    </source>
</evidence>
<organism evidence="15 16">
    <name type="scientific">Flammeovirga pacifica</name>
    <dbReference type="NCBI Taxonomy" id="915059"/>
    <lineage>
        <taxon>Bacteria</taxon>
        <taxon>Pseudomonadati</taxon>
        <taxon>Bacteroidota</taxon>
        <taxon>Cytophagia</taxon>
        <taxon>Cytophagales</taxon>
        <taxon>Flammeovirgaceae</taxon>
        <taxon>Flammeovirga</taxon>
    </lineage>
</organism>
<gene>
    <name evidence="13" type="primary">gmk</name>
    <name evidence="15" type="ORF">NH26_13620</name>
</gene>
<dbReference type="FunFam" id="3.30.63.10:FF:000005">
    <property type="entry name" value="Guanylate kinase"/>
    <property type="match status" value="1"/>
</dbReference>
<evidence type="ECO:0000256" key="4">
    <source>
        <dbReference type="ARBA" id="ARBA00012961"/>
    </source>
</evidence>
<keyword evidence="8 13" id="KW-0547">Nucleotide-binding</keyword>
<dbReference type="EC" id="2.7.4.8" evidence="4 13"/>
<dbReference type="InterPro" id="IPR008144">
    <property type="entry name" value="Guanylate_kin-like_dom"/>
</dbReference>
<dbReference type="SMART" id="SM00072">
    <property type="entry name" value="GuKc"/>
    <property type="match status" value="1"/>
</dbReference>
<sequence length="189" mass="21470">MKSGKVFIFSAPSGSGKTTVVRHLLSVFPELTFSISATTRNPRGKEKDAEDYYFISTADFKSRIDNDEFVEYEEVYEGLYYGTLKSEIERIWSLGKHVVLDVDVIGGINLKKYFKEKALSVFVCPPNVECLEERLRSRATDSEEAIQVRVAKAAEEMPYGDEFDVRLINEVLEEALHNAEKLITDKIAE</sequence>
<dbReference type="Proteomes" id="UP000179797">
    <property type="component" value="Unassembled WGS sequence"/>
</dbReference>
<keyword evidence="7 13" id="KW-0808">Transferase</keyword>
<dbReference type="InterPro" id="IPR017665">
    <property type="entry name" value="Guanylate_kinase"/>
</dbReference>
<evidence type="ECO:0000256" key="5">
    <source>
        <dbReference type="ARBA" id="ARBA00016296"/>
    </source>
</evidence>
<proteinExistence type="inferred from homology"/>
<dbReference type="STRING" id="915059.NH26_13620"/>
<evidence type="ECO:0000256" key="13">
    <source>
        <dbReference type="HAMAP-Rule" id="MF_00328"/>
    </source>
</evidence>
<evidence type="ECO:0000256" key="3">
    <source>
        <dbReference type="ARBA" id="ARBA00005790"/>
    </source>
</evidence>